<evidence type="ECO:0000313" key="13">
    <source>
        <dbReference type="Proteomes" id="UP001165296"/>
    </source>
</evidence>
<dbReference type="InterPro" id="IPR006680">
    <property type="entry name" value="Amidohydro-rel"/>
</dbReference>
<evidence type="ECO:0000256" key="1">
    <source>
        <dbReference type="ARBA" id="ARBA00001947"/>
    </source>
</evidence>
<dbReference type="GO" id="GO:0004038">
    <property type="term" value="F:allantoinase activity"/>
    <property type="evidence" value="ECO:0007669"/>
    <property type="project" value="UniProtKB-EC"/>
</dbReference>
<evidence type="ECO:0000256" key="6">
    <source>
        <dbReference type="ARBA" id="ARBA00011881"/>
    </source>
</evidence>
<evidence type="ECO:0000256" key="10">
    <source>
        <dbReference type="ARBA" id="ARBA00022833"/>
    </source>
</evidence>
<comment type="caution">
    <text evidence="12">The sequence shown here is derived from an EMBL/GenBank/DDBJ whole genome shotgun (WGS) entry which is preliminary data.</text>
</comment>
<comment type="similarity">
    <text evidence="5">Belongs to the metallo-dependent hydrolases superfamily. Allantoinase family.</text>
</comment>
<sequence length="447" mass="48907">MSEVAIKSQRVVLPHGEQPALVLIKNGRIVAVLPVDAAVSCPILDVQNHAVLPGVIDPHVHINEPGRTEWEGFNTATRAALAGGLTTLVDMPLNSAPVTTSVANFELKLAATRGQLHTNVGFWGGIVPGNAAEVEGLIARGVLGFKAFLTHSGIDDFPNATEADLREVMPILARHGLPLLVHCELTTDDAEWKQRDKRSYQNYLASRPKHWEDDAVNLMIRLCEEFRCPVHIVHLSSADSIAAVAVAKMKGLPLTVETGQHYLFFNAEDIADGQTQFKCAPPIREKDNNDQLWAALQQGIIDFVATDHSPAPPDLKQIETGDFTTAWGGIASLQLALPVLWTAAQPRGATLNDLTNWLSTNPAKLIGQSHRKGQIAAGFDADLLILDPEQTFNVTADMIEHRHKVSPYVGRQLRGVVEHTWLAGQLVYERPKFVQLNQGQLLTDRTM</sequence>
<dbReference type="PROSITE" id="PS00482">
    <property type="entry name" value="DIHYDROOROTASE_1"/>
    <property type="match status" value="1"/>
</dbReference>
<name>A0ABS8ANR8_9BACT</name>
<reference evidence="12" key="1">
    <citation type="submission" date="2021-10" db="EMBL/GenBank/DDBJ databases">
        <authorList>
            <person name="Dean J.D."/>
            <person name="Kim M.K."/>
            <person name="Newey C.N."/>
            <person name="Stoker T.S."/>
            <person name="Thompson D.W."/>
            <person name="Grose J.H."/>
        </authorList>
    </citation>
    <scope>NUCLEOTIDE SEQUENCE</scope>
    <source>
        <strain evidence="12">BT178</strain>
    </source>
</reference>
<evidence type="ECO:0000313" key="12">
    <source>
        <dbReference type="EMBL" id="MCB2407283.1"/>
    </source>
</evidence>
<evidence type="ECO:0000259" key="11">
    <source>
        <dbReference type="Pfam" id="PF01979"/>
    </source>
</evidence>
<keyword evidence="13" id="KW-1185">Reference proteome</keyword>
<evidence type="ECO:0000256" key="2">
    <source>
        <dbReference type="ARBA" id="ARBA00002368"/>
    </source>
</evidence>
<evidence type="ECO:0000256" key="9">
    <source>
        <dbReference type="ARBA" id="ARBA00022801"/>
    </source>
</evidence>
<organism evidence="12 13">
    <name type="scientific">Hymenobacter lucidus</name>
    <dbReference type="NCBI Taxonomy" id="2880930"/>
    <lineage>
        <taxon>Bacteria</taxon>
        <taxon>Pseudomonadati</taxon>
        <taxon>Bacteroidota</taxon>
        <taxon>Cytophagia</taxon>
        <taxon>Cytophagales</taxon>
        <taxon>Hymenobacteraceae</taxon>
        <taxon>Hymenobacter</taxon>
    </lineage>
</organism>
<evidence type="ECO:0000256" key="5">
    <source>
        <dbReference type="ARBA" id="ARBA00010368"/>
    </source>
</evidence>
<dbReference type="Proteomes" id="UP001165296">
    <property type="component" value="Unassembled WGS sequence"/>
</dbReference>
<protein>
    <recommendedName>
        <fullName evidence="7">allantoinase</fullName>
        <ecNumber evidence="7">3.5.2.5</ecNumber>
    </recommendedName>
</protein>
<evidence type="ECO:0000256" key="8">
    <source>
        <dbReference type="ARBA" id="ARBA00022723"/>
    </source>
</evidence>
<comment type="function">
    <text evidence="2">Catalyzes the reversible cyclization of carbamoyl aspartate to dihydroorotate.</text>
</comment>
<comment type="similarity">
    <text evidence="4">Belongs to the metallo-dependent hydrolases superfamily. DHOase family. Class I DHOase subfamily.</text>
</comment>
<proteinExistence type="inferred from homology"/>
<dbReference type="Gene3D" id="3.20.20.140">
    <property type="entry name" value="Metal-dependent hydrolases"/>
    <property type="match status" value="1"/>
</dbReference>
<dbReference type="InterPro" id="IPR050138">
    <property type="entry name" value="DHOase/Allantoinase_Hydrolase"/>
</dbReference>
<evidence type="ECO:0000256" key="3">
    <source>
        <dbReference type="ARBA" id="ARBA00004968"/>
    </source>
</evidence>
<dbReference type="PANTHER" id="PTHR43668:SF2">
    <property type="entry name" value="ALLANTOINASE"/>
    <property type="match status" value="1"/>
</dbReference>
<dbReference type="EC" id="3.5.2.5" evidence="7"/>
<dbReference type="Pfam" id="PF01979">
    <property type="entry name" value="Amidohydro_1"/>
    <property type="match status" value="1"/>
</dbReference>
<keyword evidence="10" id="KW-0862">Zinc</keyword>
<gene>
    <name evidence="12" type="primary">allB</name>
    <name evidence="12" type="ORF">LGH74_04790</name>
</gene>
<comment type="pathway">
    <text evidence="3">Nitrogen metabolism; (S)-allantoin degradation; allantoate from (S)-allantoin: step 1/1.</text>
</comment>
<comment type="cofactor">
    <cofactor evidence="1">
        <name>Zn(2+)</name>
        <dbReference type="ChEBI" id="CHEBI:29105"/>
    </cofactor>
</comment>
<dbReference type="PANTHER" id="PTHR43668">
    <property type="entry name" value="ALLANTOINASE"/>
    <property type="match status" value="1"/>
</dbReference>
<comment type="subunit">
    <text evidence="6">Homotetramer.</text>
</comment>
<dbReference type="SUPFAM" id="SSF51338">
    <property type="entry name" value="Composite domain of metallo-dependent hydrolases"/>
    <property type="match status" value="1"/>
</dbReference>
<dbReference type="NCBIfam" id="TIGR03178">
    <property type="entry name" value="allantoinase"/>
    <property type="match status" value="1"/>
</dbReference>
<dbReference type="InterPro" id="IPR002195">
    <property type="entry name" value="Dihydroorotase_CS"/>
</dbReference>
<dbReference type="InterPro" id="IPR032466">
    <property type="entry name" value="Metal_Hydrolase"/>
</dbReference>
<evidence type="ECO:0000256" key="7">
    <source>
        <dbReference type="ARBA" id="ARBA00012863"/>
    </source>
</evidence>
<accession>A0ABS8ANR8</accession>
<feature type="domain" description="Amidohydrolase-related" evidence="11">
    <location>
        <begin position="51"/>
        <end position="427"/>
    </location>
</feature>
<dbReference type="RefSeq" id="WP_226172735.1">
    <property type="nucleotide sequence ID" value="NZ_JAJADR010000001.1"/>
</dbReference>
<dbReference type="InterPro" id="IPR011059">
    <property type="entry name" value="Metal-dep_hydrolase_composite"/>
</dbReference>
<dbReference type="InterPro" id="IPR017593">
    <property type="entry name" value="Allantoinase"/>
</dbReference>
<keyword evidence="8" id="KW-0479">Metal-binding</keyword>
<dbReference type="SUPFAM" id="SSF51556">
    <property type="entry name" value="Metallo-dependent hydrolases"/>
    <property type="match status" value="1"/>
</dbReference>
<dbReference type="EMBL" id="JAJADR010000001">
    <property type="protein sequence ID" value="MCB2407283.1"/>
    <property type="molecule type" value="Genomic_DNA"/>
</dbReference>
<keyword evidence="9 12" id="KW-0378">Hydrolase</keyword>
<evidence type="ECO:0000256" key="4">
    <source>
        <dbReference type="ARBA" id="ARBA00010286"/>
    </source>
</evidence>